<feature type="compositionally biased region" description="Basic and acidic residues" evidence="1">
    <location>
        <begin position="420"/>
        <end position="447"/>
    </location>
</feature>
<feature type="compositionally biased region" description="Basic and acidic residues" evidence="1">
    <location>
        <begin position="543"/>
        <end position="552"/>
    </location>
</feature>
<name>A0ABR3IPP8_9AGAR</name>
<proteinExistence type="predicted"/>
<feature type="compositionally biased region" description="Polar residues" evidence="1">
    <location>
        <begin position="1091"/>
        <end position="1116"/>
    </location>
</feature>
<keyword evidence="3" id="KW-1185">Reference proteome</keyword>
<feature type="compositionally biased region" description="Low complexity" evidence="1">
    <location>
        <begin position="56"/>
        <end position="76"/>
    </location>
</feature>
<feature type="compositionally biased region" description="Basic residues" evidence="1">
    <location>
        <begin position="1183"/>
        <end position="1193"/>
    </location>
</feature>
<feature type="region of interest" description="Disordered" evidence="1">
    <location>
        <begin position="1075"/>
        <end position="1228"/>
    </location>
</feature>
<gene>
    <name evidence="2" type="ORF">HGRIS_000786</name>
</gene>
<feature type="compositionally biased region" description="Basic residues" evidence="1">
    <location>
        <begin position="1217"/>
        <end position="1228"/>
    </location>
</feature>
<feature type="region of interest" description="Disordered" evidence="1">
    <location>
        <begin position="870"/>
        <end position="1052"/>
    </location>
</feature>
<feature type="compositionally biased region" description="Polar residues" evidence="1">
    <location>
        <begin position="964"/>
        <end position="977"/>
    </location>
</feature>
<evidence type="ECO:0000313" key="2">
    <source>
        <dbReference type="EMBL" id="KAL0945276.1"/>
    </source>
</evidence>
<feature type="region of interest" description="Disordered" evidence="1">
    <location>
        <begin position="410"/>
        <end position="572"/>
    </location>
</feature>
<feature type="compositionally biased region" description="Basic and acidic residues" evidence="1">
    <location>
        <begin position="634"/>
        <end position="647"/>
    </location>
</feature>
<evidence type="ECO:0000256" key="1">
    <source>
        <dbReference type="SAM" id="MobiDB-lite"/>
    </source>
</evidence>
<feature type="region of interest" description="Disordered" evidence="1">
    <location>
        <begin position="52"/>
        <end position="141"/>
    </location>
</feature>
<feature type="compositionally biased region" description="Low complexity" evidence="1">
    <location>
        <begin position="897"/>
        <end position="910"/>
    </location>
</feature>
<feature type="compositionally biased region" description="Polar residues" evidence="1">
    <location>
        <begin position="1170"/>
        <end position="1181"/>
    </location>
</feature>
<feature type="compositionally biased region" description="Gly residues" evidence="1">
    <location>
        <begin position="499"/>
        <end position="508"/>
    </location>
</feature>
<protein>
    <submittedName>
        <fullName evidence="2">Uncharacterized protein</fullName>
    </submittedName>
</protein>
<feature type="compositionally biased region" description="Pro residues" evidence="1">
    <location>
        <begin position="616"/>
        <end position="626"/>
    </location>
</feature>
<feature type="region of interest" description="Disordered" evidence="1">
    <location>
        <begin position="361"/>
        <end position="390"/>
    </location>
</feature>
<dbReference type="EMBL" id="JASNQZ010000018">
    <property type="protein sequence ID" value="KAL0945276.1"/>
    <property type="molecule type" value="Genomic_DNA"/>
</dbReference>
<feature type="compositionally biased region" description="Acidic residues" evidence="1">
    <location>
        <begin position="450"/>
        <end position="461"/>
    </location>
</feature>
<reference evidence="3" key="1">
    <citation type="submission" date="2024-06" db="EMBL/GenBank/DDBJ databases">
        <title>Multi-omics analyses provide insights into the biosynthesis of the anticancer antibiotic pleurotin in Hohenbuehelia grisea.</title>
        <authorList>
            <person name="Weaver J.A."/>
            <person name="Alberti F."/>
        </authorList>
    </citation>
    <scope>NUCLEOTIDE SEQUENCE [LARGE SCALE GENOMIC DNA]</scope>
    <source>
        <strain evidence="3">T-177</strain>
    </source>
</reference>
<feature type="compositionally biased region" description="Polar residues" evidence="1">
    <location>
        <begin position="763"/>
        <end position="773"/>
    </location>
</feature>
<sequence length="1228" mass="134000">MNIAMDGTADSDASFMVACRFVPYDQWLFTHLNAQWKVRQLKLWLISKCMPTSGNTSMRPSTPTSSRQARARPSSPLVFAPDRHNRPMSPITFAPPVSSISRDDSDEETELRHVHMGMGNDRASGDGHSEDGSWGVEGSEEGFGRSYGKTLPGPTRAGAISHSRATSVSFIPPDDDPFDPLAPYAQFLLLRFSTGQILEDDLVVSWYDIKPDELFELHRANVVIRLPRTSIQDYIQPYWEGWVQTLATVRENGQDEMEREWRTRVKMVWQQRWMVIKEGALSFHKDRVFAPSCQTMLLSDLTQLRGNAYKHKSAPVTATERVICARFRQPPPSLAPTEASMFERPPYTETLTTTTITTISADPPMKKRSKSKINLNFKPSSSGKKSGSSLAEGSAMANMFAVSTWKRDISNKGKGKSKAKREVLKKDKGKGREKDHERTITENEKTLDIPGDESFTDDVETDSALSSPVFARTSYSSDECNDDDSDWERRDRDHRGTWRGTGGYGVSQGGLYVDEGTDLGSRATDSGTYSEGPGEDSSTSRTRVAEAADRNTLDNNKPGQRTARESDARTEKMSEAYEGEWITMEILGDDTAYNSLLRVLHRHFPDPLASTFVAPTPTPTPFPSPASPTGKYPNFDRDGDPSERDAYTEAQEPDSPSQSESHDPLVVPAEDLRHFGTVPYPEWRVERMVKAQRAGMGDVGKAMGWMLWGSMFPDGCDMLRPDGASARSSSTKSKDTQRARRRPGTPKHPRSKSRSRSSSRKSQTSTLTPTPSVAPQPDSDPYDTDVSGAFSSGEDSDIDLPNSENEGESSEIEWQGWKTDLRRQARVRQAEAEAARAHQERQADDVDSDVRPLPLMSAAGWHQSPYRFSLVTPSPLNIPQTPAQAQRLFQEGRRALEPSAVVTSVPSPTTSTPPPPETSTETSEAWPPSSSFAPSLSSPSSSESLSARRQHHHSLTFSPVDPPSSATPLSAYPNSLSIFDRTAQGAEAGSSRSTKRALHHSASYDNRAQEPPPRMPSMPNMLATVSASSSAHAASPVQAGTPTPRSSGFPAMTLGHSLGRAVPHVTAALPARRLPIGPATSQVPVRHPTPRRSSSAGIINSSKRGSSSAGNTTAIMSGSMRDAASTYTQGGDRVGRSDAVSPQRGKTHRPKLSVATSTAQSASGIDGASSPAQITAASQSPIRKPRSLLRRVRSGPSIRDGEDAVSISSHLENLMPSRKKKGAARNGK</sequence>
<evidence type="ECO:0000313" key="3">
    <source>
        <dbReference type="Proteomes" id="UP001556367"/>
    </source>
</evidence>
<feature type="compositionally biased region" description="Basic and acidic residues" evidence="1">
    <location>
        <begin position="819"/>
        <end position="850"/>
    </location>
</feature>
<feature type="compositionally biased region" description="Basic and acidic residues" evidence="1">
    <location>
        <begin position="562"/>
        <end position="572"/>
    </location>
</feature>
<feature type="region of interest" description="Disordered" evidence="1">
    <location>
        <begin position="612"/>
        <end position="663"/>
    </location>
</feature>
<feature type="compositionally biased region" description="Low complexity" evidence="1">
    <location>
        <begin position="380"/>
        <end position="389"/>
    </location>
</feature>
<feature type="compositionally biased region" description="Low complexity" evidence="1">
    <location>
        <begin position="918"/>
        <end position="945"/>
    </location>
</feature>
<feature type="compositionally biased region" description="Polar residues" evidence="1">
    <location>
        <begin position="871"/>
        <end position="884"/>
    </location>
</feature>
<accession>A0ABR3IPP8</accession>
<feature type="compositionally biased region" description="Basic residues" evidence="1">
    <location>
        <begin position="739"/>
        <end position="759"/>
    </location>
</feature>
<feature type="compositionally biased region" description="Polar residues" evidence="1">
    <location>
        <begin position="1154"/>
        <end position="1163"/>
    </location>
</feature>
<dbReference type="Proteomes" id="UP001556367">
    <property type="component" value="Unassembled WGS sequence"/>
</dbReference>
<comment type="caution">
    <text evidence="2">The sequence shown here is derived from an EMBL/GenBank/DDBJ whole genome shotgun (WGS) entry which is preliminary data.</text>
</comment>
<feature type="compositionally biased region" description="Basic and acidic residues" evidence="1">
    <location>
        <begin position="487"/>
        <end position="496"/>
    </location>
</feature>
<feature type="region of interest" description="Disordered" evidence="1">
    <location>
        <begin position="719"/>
        <end position="851"/>
    </location>
</feature>
<organism evidence="2 3">
    <name type="scientific">Hohenbuehelia grisea</name>
    <dbReference type="NCBI Taxonomy" id="104357"/>
    <lineage>
        <taxon>Eukaryota</taxon>
        <taxon>Fungi</taxon>
        <taxon>Dikarya</taxon>
        <taxon>Basidiomycota</taxon>
        <taxon>Agaricomycotina</taxon>
        <taxon>Agaricomycetes</taxon>
        <taxon>Agaricomycetidae</taxon>
        <taxon>Agaricales</taxon>
        <taxon>Pleurotineae</taxon>
        <taxon>Pleurotaceae</taxon>
        <taxon>Hohenbuehelia</taxon>
    </lineage>
</organism>
<feature type="compositionally biased region" description="Low complexity" evidence="1">
    <location>
        <begin position="1023"/>
        <end position="1035"/>
    </location>
</feature>